<dbReference type="EMBL" id="LR822030">
    <property type="protein sequence ID" value="CAD0155651.1"/>
    <property type="molecule type" value="Genomic_DNA"/>
</dbReference>
<evidence type="ECO:0000313" key="2">
    <source>
        <dbReference type="Proteomes" id="UP000509120"/>
    </source>
</evidence>
<organism evidence="1 2">
    <name type="scientific">Streptococcus thermophilus</name>
    <dbReference type="NCBI Taxonomy" id="1308"/>
    <lineage>
        <taxon>Bacteria</taxon>
        <taxon>Bacillati</taxon>
        <taxon>Bacillota</taxon>
        <taxon>Bacilli</taxon>
        <taxon>Lactobacillales</taxon>
        <taxon>Streptococcaceae</taxon>
        <taxon>Streptococcus</taxon>
    </lineage>
</organism>
<accession>A0AAN1ZTT5</accession>
<dbReference type="Proteomes" id="UP000509120">
    <property type="component" value="Chromosome"/>
</dbReference>
<evidence type="ECO:0000313" key="1">
    <source>
        <dbReference type="EMBL" id="CAD0155651.1"/>
    </source>
</evidence>
<name>A0AAN1ZTT5_STRTR</name>
<reference evidence="1 2" key="1">
    <citation type="submission" date="2020-06" db="EMBL/GenBank/DDBJ databases">
        <authorList>
            <person name="Chuat V."/>
        </authorList>
    </citation>
    <scope>NUCLEOTIDE SEQUENCE [LARGE SCALE GENOMIC DNA]</scope>
    <source>
        <strain evidence="1">STH_CIRM_1046</strain>
    </source>
</reference>
<gene>
    <name evidence="1" type="ORF">STHERMO_1068</name>
</gene>
<dbReference type="AlphaFoldDB" id="A0AAN1ZTT5"/>
<dbReference type="RefSeq" id="WP_014608301.1">
    <property type="nucleotide sequence ID" value="NZ_CAKMBF010000007.1"/>
</dbReference>
<proteinExistence type="predicted"/>
<protein>
    <submittedName>
        <fullName evidence="1">Uncharacterized protein</fullName>
    </submittedName>
</protein>
<sequence length="222" mass="26512">MACIGLLLFNGYNRAFRPYLYDKSNYYYKAYHYKVKKIKPQKKIVKDIEIEVLHFVKDDFPDNLSTYKDSHYTDKGIDPRRLFLHITFTDNTNMTLPFRQVTSTENYSERYENNFDYKVFEVGLGFDKEWFSNAENYKQMIQRFPGLHDKTIDTDFELYLRDFLFLIVPGDTLYQTGAVKDGVSEYNFQLKNPKSEKMKSYIIYGNEGDISIWDWEASLCYL</sequence>